<evidence type="ECO:0000259" key="9">
    <source>
        <dbReference type="Pfam" id="PF01699"/>
    </source>
</evidence>
<feature type="transmembrane region" description="Helical" evidence="7">
    <location>
        <begin position="600"/>
        <end position="619"/>
    </location>
</feature>
<feature type="transmembrane region" description="Helical" evidence="7">
    <location>
        <begin position="465"/>
        <end position="486"/>
    </location>
</feature>
<comment type="similarity">
    <text evidence="2">Belongs to the Ca(2+):cation antiporter (CaCA) (TC 2.A.19) family.</text>
</comment>
<evidence type="ECO:0000256" key="7">
    <source>
        <dbReference type="SAM" id="Phobius"/>
    </source>
</evidence>
<evidence type="ECO:0000256" key="6">
    <source>
        <dbReference type="ARBA" id="ARBA00023136"/>
    </source>
</evidence>
<dbReference type="GO" id="GO:0008324">
    <property type="term" value="F:monoatomic cation transmembrane transporter activity"/>
    <property type="evidence" value="ECO:0007669"/>
    <property type="project" value="TreeGrafter"/>
</dbReference>
<comment type="subcellular location">
    <subcellularLocation>
        <location evidence="1">Membrane</location>
        <topology evidence="1">Multi-pass membrane protein</topology>
    </subcellularLocation>
</comment>
<keyword evidence="4 7" id="KW-0812">Transmembrane</keyword>
<organism evidence="10 11">
    <name type="scientific">Dekkera bruxellensis</name>
    <name type="common">Brettanomyces custersii</name>
    <dbReference type="NCBI Taxonomy" id="5007"/>
    <lineage>
        <taxon>Eukaryota</taxon>
        <taxon>Fungi</taxon>
        <taxon>Dikarya</taxon>
        <taxon>Ascomycota</taxon>
        <taxon>Saccharomycotina</taxon>
        <taxon>Pichiomycetes</taxon>
        <taxon>Pichiales</taxon>
        <taxon>Pichiaceae</taxon>
        <taxon>Brettanomyces</taxon>
    </lineage>
</organism>
<keyword evidence="8" id="KW-0732">Signal</keyword>
<name>A0A7D9GYP5_DEKBR</name>
<feature type="transmembrane region" description="Helical" evidence="7">
    <location>
        <begin position="498"/>
        <end position="516"/>
    </location>
</feature>
<evidence type="ECO:0000313" key="10">
    <source>
        <dbReference type="EMBL" id="VUG16027.1"/>
    </source>
</evidence>
<evidence type="ECO:0000256" key="3">
    <source>
        <dbReference type="ARBA" id="ARBA00022448"/>
    </source>
</evidence>
<evidence type="ECO:0000256" key="1">
    <source>
        <dbReference type="ARBA" id="ARBA00004141"/>
    </source>
</evidence>
<feature type="transmembrane region" description="Helical" evidence="7">
    <location>
        <begin position="169"/>
        <end position="192"/>
    </location>
</feature>
<keyword evidence="11" id="KW-1185">Reference proteome</keyword>
<dbReference type="PANTHER" id="PTHR12266">
    <property type="entry name" value="NA+/CA2+ K+ INDEPENDENT EXCHANGER"/>
    <property type="match status" value="1"/>
</dbReference>
<evidence type="ECO:0000256" key="5">
    <source>
        <dbReference type="ARBA" id="ARBA00022989"/>
    </source>
</evidence>
<dbReference type="InterPro" id="IPR051359">
    <property type="entry name" value="CaCA_antiporter"/>
</dbReference>
<feature type="transmembrane region" description="Helical" evidence="7">
    <location>
        <begin position="227"/>
        <end position="248"/>
    </location>
</feature>
<feature type="transmembrane region" description="Helical" evidence="7">
    <location>
        <begin position="254"/>
        <end position="273"/>
    </location>
</feature>
<feature type="transmembrane region" description="Helical" evidence="7">
    <location>
        <begin position="564"/>
        <end position="588"/>
    </location>
</feature>
<keyword evidence="5 7" id="KW-1133">Transmembrane helix</keyword>
<accession>A0A7D9GYP5</accession>
<proteinExistence type="inferred from homology"/>
<dbReference type="EMBL" id="CABFWN010000001">
    <property type="protein sequence ID" value="VUG16027.1"/>
    <property type="molecule type" value="Genomic_DNA"/>
</dbReference>
<keyword evidence="3" id="KW-0813">Transport</keyword>
<feature type="domain" description="Sodium/calcium exchanger membrane region" evidence="9">
    <location>
        <begin position="106"/>
        <end position="270"/>
    </location>
</feature>
<dbReference type="InterPro" id="IPR004837">
    <property type="entry name" value="NaCa_Exmemb"/>
</dbReference>
<dbReference type="InterPro" id="IPR044880">
    <property type="entry name" value="NCX_ion-bd_dom_sf"/>
</dbReference>
<gene>
    <name evidence="10" type="ORF">DEBR0S1_05644G</name>
</gene>
<dbReference type="GO" id="GO:0006874">
    <property type="term" value="P:intracellular calcium ion homeostasis"/>
    <property type="evidence" value="ECO:0007669"/>
    <property type="project" value="TreeGrafter"/>
</dbReference>
<feature type="domain" description="Sodium/calcium exchanger membrane region" evidence="9">
    <location>
        <begin position="501"/>
        <end position="644"/>
    </location>
</feature>
<protein>
    <submittedName>
        <fullName evidence="10">DEBR0S1_05644g1_1</fullName>
    </submittedName>
</protein>
<keyword evidence="6 7" id="KW-0472">Membrane</keyword>
<evidence type="ECO:0000313" key="11">
    <source>
        <dbReference type="Proteomes" id="UP000478008"/>
    </source>
</evidence>
<feature type="transmembrane region" description="Helical" evidence="7">
    <location>
        <begin position="99"/>
        <end position="118"/>
    </location>
</feature>
<feature type="chain" id="PRO_5028900396" evidence="8">
    <location>
        <begin position="26"/>
        <end position="652"/>
    </location>
</feature>
<feature type="transmembrane region" description="Helical" evidence="7">
    <location>
        <begin position="631"/>
        <end position="651"/>
    </location>
</feature>
<dbReference type="Pfam" id="PF01699">
    <property type="entry name" value="Na_Ca_ex"/>
    <property type="match status" value="2"/>
</dbReference>
<feature type="transmembrane region" description="Helical" evidence="7">
    <location>
        <begin position="441"/>
        <end position="459"/>
    </location>
</feature>
<dbReference type="Gene3D" id="1.20.1420.30">
    <property type="entry name" value="NCX, central ion-binding region"/>
    <property type="match status" value="2"/>
</dbReference>
<evidence type="ECO:0000256" key="8">
    <source>
        <dbReference type="SAM" id="SignalP"/>
    </source>
</evidence>
<dbReference type="AlphaFoldDB" id="A0A7D9GYP5"/>
<reference evidence="10 11" key="1">
    <citation type="submission" date="2019-07" db="EMBL/GenBank/DDBJ databases">
        <authorList>
            <person name="Friedrich A."/>
            <person name="Schacherer J."/>
        </authorList>
    </citation>
    <scope>NUCLEOTIDE SEQUENCE [LARGE SCALE GENOMIC DNA]</scope>
</reference>
<evidence type="ECO:0000256" key="4">
    <source>
        <dbReference type="ARBA" id="ARBA00022692"/>
    </source>
</evidence>
<sequence length="652" mass="72780">MRIKLSSKLFLLYLCFALFLLRSNACTFNSVEAADNIAGTNLNSTDDNDSLKCLEIFSIPSKEQCEFAERYCGKYKLGTINYFKIYYCGSTSEVTRKVVFFPLTLLILAFLFLALGIVAGEYLCPNLSAISNFLQIPDNISGMTLLAFGNDSPDIMSTYSSFSTGNASLAIGELIGAAFFVTCFVVGTVSIIHPFSLLPKEQTATELPSQDNTSDVSWYRIRNSKLVFLRDVCFFVLSLLLIMVFLLRGRFTKSTLILLTGLYIFYTAMIVSWQHIYDKTRKNLEATARARSLYDDERPLRFANDNLEFENEYTFNPAVLSNFEFGSVLSGLTKSRSIQISPESILHYSDNDDATQYETRLQNLDGEEIDSETEGQLRVHGEEDSLREETRNIDGSNGLTHLITLIFKIVSAPIKGILCITVPKVTTDFYHTEHKFRFNELASLLSSALLSGTIIQYALFKQNSLRSSILQFGLSLLLTACTYYNMIISGHQMDLLKMFLSAVGFMASISWISFIAEELINNLKFISVLTKLSEAILGLTVFAIGNSVGDLISDIVVARLGYPLMALAACLGGPLMNMLLSIGVNGLIVGGRVSINTSFSLYSSCVFIMINLIFMLVYVPRNNWKFDRLSGTIMISVWCFGTFVNVLIELFN</sequence>
<feature type="signal peptide" evidence="8">
    <location>
        <begin position="1"/>
        <end position="25"/>
    </location>
</feature>
<dbReference type="Proteomes" id="UP000478008">
    <property type="component" value="Unassembled WGS sequence"/>
</dbReference>
<evidence type="ECO:0000256" key="2">
    <source>
        <dbReference type="ARBA" id="ARBA00008170"/>
    </source>
</evidence>
<dbReference type="PANTHER" id="PTHR12266:SF0">
    <property type="entry name" value="MITOCHONDRIAL SODIUM_CALCIUM EXCHANGER PROTEIN"/>
    <property type="match status" value="1"/>
</dbReference>
<dbReference type="GO" id="GO:0016020">
    <property type="term" value="C:membrane"/>
    <property type="evidence" value="ECO:0007669"/>
    <property type="project" value="UniProtKB-SubCell"/>
</dbReference>